<dbReference type="KEGG" id="pxv:FXF36_09005"/>
<dbReference type="AlphaFoldDB" id="A0A5P6VTB2"/>
<name>A0A5P6VTB2_PSEXY</name>
<dbReference type="Pfam" id="PF13480">
    <property type="entry name" value="Acetyltransf_6"/>
    <property type="match status" value="1"/>
</dbReference>
<reference evidence="3" key="1">
    <citation type="submission" date="2019-08" db="EMBL/GenBank/DDBJ databases">
        <title>Complete Genome Sequence of the Polysaccharide-Degrading Rumen Bacterium Pseudobutyrivibrio xylanivorans MA3014.</title>
        <authorList>
            <person name="Palevich N."/>
            <person name="Maclean P.H."/>
            <person name="Kelly W.J."/>
            <person name="Leahy S.C."/>
            <person name="Rakonjac J."/>
            <person name="Attwood G.T."/>
        </authorList>
    </citation>
    <scope>NUCLEOTIDE SEQUENCE [LARGE SCALE GENOMIC DNA]</scope>
    <source>
        <strain evidence="3">MA3014</strain>
    </source>
</reference>
<dbReference type="InterPro" id="IPR016181">
    <property type="entry name" value="Acyl_CoA_acyltransferase"/>
</dbReference>
<organism evidence="2 3">
    <name type="scientific">Pseudobutyrivibrio xylanivorans</name>
    <dbReference type="NCBI Taxonomy" id="185007"/>
    <lineage>
        <taxon>Bacteria</taxon>
        <taxon>Bacillati</taxon>
        <taxon>Bacillota</taxon>
        <taxon>Clostridia</taxon>
        <taxon>Lachnospirales</taxon>
        <taxon>Lachnospiraceae</taxon>
        <taxon>Pseudobutyrivibrio</taxon>
    </lineage>
</organism>
<evidence type="ECO:0000313" key="3">
    <source>
        <dbReference type="Proteomes" id="UP000327030"/>
    </source>
</evidence>
<dbReference type="Proteomes" id="UP000327030">
    <property type="component" value="Chromosome 1"/>
</dbReference>
<dbReference type="OrthoDB" id="9816424at2"/>
<sequence length="389" mass="45633">MLFNIGEKVMREIVFDSDNLIYNRLDLIYIDDVNDTYIIHEGIKYKFQYHIDGAVAEINVWGKYFPQSVFEKFIETIFDAEKNISSIDVRSALNDYHNQLILHGDMMIRLPSSSDELLNRLGSKGKHTLKRKRRILKECFKEFCIKNVDKIEPSDVETYFLWKKCTHGTEYNLSPDEYLKKYHVTNAIKLLGDNELVAILFYCKYKDVVYFENFSYNTEYKKCSPGFLVYSYFLEEMTNDGVKYVFLGKSGLDYKRRFYAEERNCYSGKIYRDSFFDSVKTFFDTNRVKNIVIYGFGVCGKEFLQANKHIGVNIICAIDRALNGDGSVKVISPDDVWPNVDAIIVTMNSYNKDIENILDKKGTKYFYWIDIKQKVLEKMGEKYEENTTS</sequence>
<dbReference type="SUPFAM" id="SSF55729">
    <property type="entry name" value="Acyl-CoA N-acyltransferases (Nat)"/>
    <property type="match status" value="1"/>
</dbReference>
<protein>
    <submittedName>
        <fullName evidence="2">GNAT family N-acetyltransferase</fullName>
    </submittedName>
</protein>
<gene>
    <name evidence="2" type="ORF">FXF36_09005</name>
</gene>
<proteinExistence type="predicted"/>
<dbReference type="InterPro" id="IPR038740">
    <property type="entry name" value="BioF2-like_GNAT_dom"/>
</dbReference>
<accession>A0A5P6VTB2</accession>
<evidence type="ECO:0000313" key="2">
    <source>
        <dbReference type="EMBL" id="QFJ54989.1"/>
    </source>
</evidence>
<dbReference type="RefSeq" id="WP_151623442.1">
    <property type="nucleotide sequence ID" value="NZ_CP043028.1"/>
</dbReference>
<feature type="domain" description="BioF2-like acetyltransferase" evidence="1">
    <location>
        <begin position="190"/>
        <end position="256"/>
    </location>
</feature>
<dbReference type="EMBL" id="CP043028">
    <property type="protein sequence ID" value="QFJ54989.1"/>
    <property type="molecule type" value="Genomic_DNA"/>
</dbReference>
<evidence type="ECO:0000259" key="1">
    <source>
        <dbReference type="Pfam" id="PF13480"/>
    </source>
</evidence>